<feature type="compositionally biased region" description="Basic and acidic residues" evidence="1">
    <location>
        <begin position="50"/>
        <end position="71"/>
    </location>
</feature>
<protein>
    <submittedName>
        <fullName evidence="2">Uncharacterized protein</fullName>
    </submittedName>
</protein>
<dbReference type="EMBL" id="JBFOLJ010000012">
    <property type="protein sequence ID" value="KAL2489057.1"/>
    <property type="molecule type" value="Genomic_DNA"/>
</dbReference>
<evidence type="ECO:0000313" key="3">
    <source>
        <dbReference type="Proteomes" id="UP001604277"/>
    </source>
</evidence>
<dbReference type="Proteomes" id="UP001604277">
    <property type="component" value="Unassembled WGS sequence"/>
</dbReference>
<name>A0ABD1RKY6_9LAMI</name>
<dbReference type="AlphaFoldDB" id="A0ABD1RKY6"/>
<sequence length="106" mass="12046">MPKLCRGPEYALIIETSGAHDHTRPTSLRHYVPLYSSFYHVMAPKRKVPAVEEKDNKKVMRDTSKGARINEEGSAPWDADEQLSFGVVSQYYSPLSYSVAHDFDEI</sequence>
<evidence type="ECO:0000313" key="2">
    <source>
        <dbReference type="EMBL" id="KAL2489057.1"/>
    </source>
</evidence>
<feature type="region of interest" description="Disordered" evidence="1">
    <location>
        <begin position="50"/>
        <end position="73"/>
    </location>
</feature>
<comment type="caution">
    <text evidence="2">The sequence shown here is derived from an EMBL/GenBank/DDBJ whole genome shotgun (WGS) entry which is preliminary data.</text>
</comment>
<gene>
    <name evidence="2" type="ORF">Fot_42349</name>
</gene>
<evidence type="ECO:0000256" key="1">
    <source>
        <dbReference type="SAM" id="MobiDB-lite"/>
    </source>
</evidence>
<keyword evidence="3" id="KW-1185">Reference proteome</keyword>
<organism evidence="2 3">
    <name type="scientific">Forsythia ovata</name>
    <dbReference type="NCBI Taxonomy" id="205694"/>
    <lineage>
        <taxon>Eukaryota</taxon>
        <taxon>Viridiplantae</taxon>
        <taxon>Streptophyta</taxon>
        <taxon>Embryophyta</taxon>
        <taxon>Tracheophyta</taxon>
        <taxon>Spermatophyta</taxon>
        <taxon>Magnoliopsida</taxon>
        <taxon>eudicotyledons</taxon>
        <taxon>Gunneridae</taxon>
        <taxon>Pentapetalae</taxon>
        <taxon>asterids</taxon>
        <taxon>lamiids</taxon>
        <taxon>Lamiales</taxon>
        <taxon>Oleaceae</taxon>
        <taxon>Forsythieae</taxon>
        <taxon>Forsythia</taxon>
    </lineage>
</organism>
<accession>A0ABD1RKY6</accession>
<proteinExistence type="predicted"/>
<reference evidence="3" key="1">
    <citation type="submission" date="2024-07" db="EMBL/GenBank/DDBJ databases">
        <title>Two chromosome-level genome assemblies of Korean endemic species Abeliophyllum distichum and Forsythia ovata (Oleaceae).</title>
        <authorList>
            <person name="Jang H."/>
        </authorList>
    </citation>
    <scope>NUCLEOTIDE SEQUENCE [LARGE SCALE GENOMIC DNA]</scope>
</reference>